<keyword evidence="2" id="KW-1185">Reference proteome</keyword>
<accession>A0ACC3SYN6</accession>
<reference evidence="2" key="1">
    <citation type="journal article" date="2024" name="Front. Bioeng. Biotechnol.">
        <title>Genome-scale model development and genomic sequencing of the oleaginous clade Lipomyces.</title>
        <authorList>
            <person name="Czajka J.J."/>
            <person name="Han Y."/>
            <person name="Kim J."/>
            <person name="Mondo S.J."/>
            <person name="Hofstad B.A."/>
            <person name="Robles A."/>
            <person name="Haridas S."/>
            <person name="Riley R."/>
            <person name="LaButti K."/>
            <person name="Pangilinan J."/>
            <person name="Andreopoulos W."/>
            <person name="Lipzen A."/>
            <person name="Yan J."/>
            <person name="Wang M."/>
            <person name="Ng V."/>
            <person name="Grigoriev I.V."/>
            <person name="Spatafora J.W."/>
            <person name="Magnuson J.K."/>
            <person name="Baker S.E."/>
            <person name="Pomraning K.R."/>
        </authorList>
    </citation>
    <scope>NUCLEOTIDE SEQUENCE [LARGE SCALE GENOMIC DNA]</scope>
    <source>
        <strain evidence="2">CBS 7786</strain>
    </source>
</reference>
<evidence type="ECO:0000313" key="1">
    <source>
        <dbReference type="EMBL" id="KAK9236746.1"/>
    </source>
</evidence>
<sequence length="149" mass="16719">MASGQVAKSLLTTPTQQARFELGVCMAIYDWEALSVAVQNFWGGPESADKRDWMVGSIVELYEQQQEVDSEDIEDRLLQIMQDEFEVVVDDDSAYGVAEGIVRIFGQCTEGDFSLVDSLYQKYLNKANRPSAPVNVTEQVDYVSSDEME</sequence>
<name>A0ACC3SYN6_LIPKO</name>
<comment type="caution">
    <text evidence="1">The sequence shown here is derived from an EMBL/GenBank/DDBJ whole genome shotgun (WGS) entry which is preliminary data.</text>
</comment>
<dbReference type="EMBL" id="MU971381">
    <property type="protein sequence ID" value="KAK9236746.1"/>
    <property type="molecule type" value="Genomic_DNA"/>
</dbReference>
<organism evidence="1 2">
    <name type="scientific">Lipomyces kononenkoae</name>
    <name type="common">Yeast</name>
    <dbReference type="NCBI Taxonomy" id="34357"/>
    <lineage>
        <taxon>Eukaryota</taxon>
        <taxon>Fungi</taxon>
        <taxon>Dikarya</taxon>
        <taxon>Ascomycota</taxon>
        <taxon>Saccharomycotina</taxon>
        <taxon>Lipomycetes</taxon>
        <taxon>Lipomycetales</taxon>
        <taxon>Lipomycetaceae</taxon>
        <taxon>Lipomyces</taxon>
    </lineage>
</organism>
<protein>
    <submittedName>
        <fullName evidence="1">Pre-rRNA-processing protein TSR2-domain-containing protein</fullName>
    </submittedName>
</protein>
<gene>
    <name evidence="1" type="ORF">V1525DRAFT_406124</name>
</gene>
<evidence type="ECO:0000313" key="2">
    <source>
        <dbReference type="Proteomes" id="UP001433508"/>
    </source>
</evidence>
<dbReference type="Proteomes" id="UP001433508">
    <property type="component" value="Unassembled WGS sequence"/>
</dbReference>
<proteinExistence type="predicted"/>